<reference evidence="2" key="1">
    <citation type="submission" date="2019-08" db="EMBL/GenBank/DDBJ databases">
        <authorList>
            <person name="Kucharzyk K."/>
            <person name="Murdoch R.W."/>
            <person name="Higgins S."/>
            <person name="Loffler F."/>
        </authorList>
    </citation>
    <scope>NUCLEOTIDE SEQUENCE</scope>
</reference>
<proteinExistence type="predicted"/>
<gene>
    <name evidence="2" type="ORF">SDC9_69792</name>
</gene>
<evidence type="ECO:0000313" key="2">
    <source>
        <dbReference type="EMBL" id="MPM23321.1"/>
    </source>
</evidence>
<organism evidence="2">
    <name type="scientific">bioreactor metagenome</name>
    <dbReference type="NCBI Taxonomy" id="1076179"/>
    <lineage>
        <taxon>unclassified sequences</taxon>
        <taxon>metagenomes</taxon>
        <taxon>ecological metagenomes</taxon>
    </lineage>
</organism>
<dbReference type="AlphaFoldDB" id="A0A644Y5U5"/>
<keyword evidence="1" id="KW-0812">Transmembrane</keyword>
<sequence length="90" mass="10116">MITGVIAVLGSALFVGYIGLAKYGGFMGLFDWVTVWPLFTVLMKYLGYVGVAIIVLGLLAIPQFQYASDKENYFLITDDYAEYARKKREM</sequence>
<feature type="transmembrane region" description="Helical" evidence="1">
    <location>
        <begin position="45"/>
        <end position="64"/>
    </location>
</feature>
<comment type="caution">
    <text evidence="2">The sequence shown here is derived from an EMBL/GenBank/DDBJ whole genome shotgun (WGS) entry which is preliminary data.</text>
</comment>
<accession>A0A644Y5U5</accession>
<protein>
    <submittedName>
        <fullName evidence="2">Uncharacterized protein</fullName>
    </submittedName>
</protein>
<name>A0A644Y5U5_9ZZZZ</name>
<keyword evidence="1" id="KW-1133">Transmembrane helix</keyword>
<dbReference type="EMBL" id="VSSQ01004002">
    <property type="protein sequence ID" value="MPM23321.1"/>
    <property type="molecule type" value="Genomic_DNA"/>
</dbReference>
<keyword evidence="1" id="KW-0472">Membrane</keyword>
<evidence type="ECO:0000256" key="1">
    <source>
        <dbReference type="SAM" id="Phobius"/>
    </source>
</evidence>